<accession>A0ABQ6Z626</accession>
<feature type="region of interest" description="Disordered" evidence="1">
    <location>
        <begin position="2608"/>
        <end position="2631"/>
    </location>
</feature>
<evidence type="ECO:0000256" key="1">
    <source>
        <dbReference type="SAM" id="MobiDB-lite"/>
    </source>
</evidence>
<dbReference type="Pfam" id="PF20248">
    <property type="entry name" value="DUF6603"/>
    <property type="match status" value="1"/>
</dbReference>
<reference evidence="3 4" key="1">
    <citation type="submission" date="2017-10" db="EMBL/GenBank/DDBJ databases">
        <title>Whole genome sequencing of members of genus Pseudoxanthomonas.</title>
        <authorList>
            <person name="Kumar S."/>
            <person name="Bansal K."/>
            <person name="Kaur A."/>
            <person name="Patil P."/>
            <person name="Sharma S."/>
            <person name="Patil P.B."/>
        </authorList>
    </citation>
    <scope>NUCLEOTIDE SEQUENCE [LARGE SCALE GENOMIC DNA]</scope>
    <source>
        <strain evidence="3 4">DSM 17801</strain>
    </source>
</reference>
<evidence type="ECO:0000313" key="4">
    <source>
        <dbReference type="Proteomes" id="UP000788419"/>
    </source>
</evidence>
<dbReference type="RefSeq" id="WP_162410453.1">
    <property type="nucleotide sequence ID" value="NZ_PDWN01000009.1"/>
</dbReference>
<name>A0ABQ6Z626_9GAMM</name>
<gene>
    <name evidence="3" type="ORF">CSC65_10000</name>
</gene>
<dbReference type="Proteomes" id="UP000788419">
    <property type="component" value="Unassembled WGS sequence"/>
</dbReference>
<evidence type="ECO:0000313" key="3">
    <source>
        <dbReference type="EMBL" id="KAF1693986.1"/>
    </source>
</evidence>
<sequence>MSLGSGDFGVLGNLGKALGIFDAEGDPNQDWFANPEHSLRTILASPAQREALMAFVDEAMGGAERSTDNGLTWLPLLQIEDPPLQVAVTVDERPTEGLHIGLGLRCSTTDPGSATTLAIPLFRAQKEGGLPVEPLLLGSSGGRIRLGSTITLDAAPPVPGQPRLGGVGLEIDLPTSPYDPAAPVFALLLQGLQLPGAPTPRDVRVSADGTDALDDALLDLVLSLVKAQADAAAASPELSALAGLLGLRDGDQVPDFPITTLPARGALAIADWIRGILLDTAARADWLGHLAGLLGGSVAAGAARFDLGGAAQLELALRVDNGPSGNPRLTPSLSVLLGTGNTRVEARADLLRIDLVTGQATALPSLGLWAAAGTPASPLLDSTEARAETLRLGFALDGARRLTFVLAADGVQVRGTSYGTLDLSTPDAVMGAAGAIVSDALDEIADEVLAGLGDALGLVRRLTGLSPPAGVPAISAQQLLADPLAAVADYWRALLAVPTAAASVLEDLRRAIADAAQDAVPLIGDGTRAAPWRLSLAGPLNLEVWRDGDVLVVDLGVETVVASLGAASTVQSRIAARLARIDLANRGVELLGQVEALLATRAQGSTPLARLALADGLSLEAGHAGLRMAWSPAAGLSVAADVPALALHRDATQWPIRLPAIAADGRVDLAPADWDGVEALAGQLGRLAGGFTAELVAVLGWDGPPDASSAQRLRLRDLVDDPAAALRAWLPSLLGGDLRERALAIAADLFSGTPALPGVLAGIGRPDDPYRIAVDPALPELALWFAPEGIASAAPSIDDLLDGWQPGQAGLPPAVLQAALVARAALSADLRALLYGRDVEAALAALQQRWAGGDGRIVMPATAPAGVTLHTAPLSAVQLPGRINLPALLGRPLTTIVHVALGTDAWPDAPAGRRIDLCGSGRDASMFTLPAAATGEWYVALGTRAECRGTGGGDGTAGQAERLARWLSTLSAVDSQVVVVAVAGAGHAARVAAQKPECACVTALVTLGTPLTPVSLTALSIQPTADALRLLQRLLPAPDSADSAELQLGRGLVRSMMELAALPDPADDLGLPDVPPPPPRAGLDVRAIFGVVAEADVARALTAIVAAGLGARTQTASPATAIRAGLHWPLPSGAAGTLNLSGGAQLELVGSDMAGNPQLARALHVQVRIDDAIGWIVATDELELRAVSIALTLPLAGDLPASARVVLHDARIYGQSWEALACGGPADAVAAVLPEARVLLAAAMQRLTRDTASQASLALSQLLKALGILDGAFGLVGDALDQFVHDPAGLVRQRMASAGSEVAAAVASLLGQRGIGIDLPARRVYVEGEGRGRFDWSLDLSAGADGPVGQARLGSIDVPVTGGLQLQLDLDPFRVALDWQLPGGGSEAVELWPLPDPQALARMAARAAPGLAAQAAVETMRRADVAVRPVLDSALDTLGMLAGVASDAQRSLRPLVGMFADPVAWLRGSGALATDPVRIQALLDALRPLMGLPGSVGQSLALAPGVTLAVAADSGGARLALGVDSSSWNAAPAVTGRLACGIGATLALSAGAAPRLGLETRIGLSGGIGDRQSLAVALGDSGLRVALRPASGADIALLPFAGLGSLVQTAAESVLPFLLDRIAGLNGTPGDLVRAVGDALALRRNAKFDVDALRAWAADPAAALSGAIPTLTGGALQAIAPLLDDFLPAAVQATAIPAQLDVTVSGVTLVWRPGEGRMQVLAPSLAVPGIETLGLKLAVSAAGLDELAVAVGPARIDAGGVLLRPFASIAAGNAPAGGRRVLLGLSADDTHHFAARWNLDGGSFDVVASDGVLADAIATTDPAQVALRIVDVVADVVAAMAMAQQPVQDLLDTSFGSAAGSDVRRLLQGVLLDDADPGQLIDGLFDPEALLERVQRLFRNIAGAAFEIDAGDLKLAITSSGDGTIGLQVGIDNRFALVEGDVCLWLENDADWIEDGSSDPGGGVFVGLMKTGPLAFTPSLAVRGVGLRVGKSSGPLLDAGISIGSVALHVFANVDGDTAPDLGLQLQFSELAVATSGAQGDNGVAQGIMRDTGPTPPKPAFSPALAIQSHDGGPVNVSLSAGDGAGPWWIGIRRGFGPLYLEQIGFGATSLNGRLERISLLMDGSVSMFGLTCTVDDLQITYFAGNDDFFNPANWQVDLAGLAVSADMAGVSLAGGLLKQTTPKGTEYLGMLLGRFAVYGLTVYGGYGEGEQDGQKFTAFFAIGAVNGPIGGPPAFFLTGIGGGFGINRQLRLPSDLAQFGDYPLIQALDIAASPSDPMTQLRELGSYFPMQRGTFWFAAGMSFNSFALVDGIAVVGVQIGDGLDINLLGLARMALPRPQAALVSIELALMVRFSSSEGVLWVQGQLTDNSWLLYEDVKITGGFAYVIWFKGERAGEFVLSLGGYHPDFNRDGYPVVPRLGLRWSIGSNIVIKAGTYFALTSEALMAGGDFEVSARFGPAWAEVKFGAHGIVFFDPFHYDVSAYARIAAGVTIDTWLFGEITFSINIGARIHVLGPDFRGSATFEIGPIELTVRFGGSEKADRNLLGADAFIGKYLEAADNGKARPHAVMVNTGALPARGEDSTPDGSASRPFVVVNEFSMSFTTTVPATGVARTQPRPGQQASTSHPPSAALGVAPMGAAMTASTIGLAWRADGADRPFPFRDSARPHGSFPMGIWGPEQDPNARKVPKGEMVKALNELDLVCSAEPSGGGPQIAYHQVEIGKRKPLPFSRRPAAISAQLAAAQSVAALVQQPGTTAAAFAVARDYLARTATPTALAALRGERQSPPRVGALTEGLEIAQATTVPAPASPPAVADYDHFIDAPVVVGLLDGVTVGVSVAPRTRTSVKGSERGWRIAPPTLAAVDAGRSRSIAARLTVVDTPALASRNGTVLAANTLPPTAIAHAASASVARQGSAQSDALTGFAAAMSTRAAVVRPRNRRAAAASGATLAAGQTVILKLPNARADVASNAERPRLVVSGMPARVVLLAHGGRWLADRQVGPGQDAASLELPVGTERIIAIGQGSMDAGAVAARGLSGWHAGMQLPYAGWSTAVAPGCVVRARGQRLALHGERQDAGWVGGAELVRGTGTVATTFSGAPRMLLVALDDPAVAGDPSAARQLLLGLDGAVRVRDGASDRPPVLLVMDNRSVLAYDIVADGDRPVVVTIASDDDWSLVGVMASPDLDAKSAIAMIAARGLDAVVAPFAPASIAGNAASSLLAWQGPVRDRQTRIAARAQAGRPFESGATKEPAAKKPSRASPKKSPEPARTRHGNARKNGAPR</sequence>
<feature type="domain" description="DUF6603" evidence="2">
    <location>
        <begin position="2094"/>
        <end position="2594"/>
    </location>
</feature>
<dbReference type="EMBL" id="PDWN01000009">
    <property type="protein sequence ID" value="KAF1693986.1"/>
    <property type="molecule type" value="Genomic_DNA"/>
</dbReference>
<comment type="caution">
    <text evidence="3">The sequence shown here is derived from an EMBL/GenBank/DDBJ whole genome shotgun (WGS) entry which is preliminary data.</text>
</comment>
<feature type="compositionally biased region" description="Polar residues" evidence="1">
    <location>
        <begin position="2618"/>
        <end position="2628"/>
    </location>
</feature>
<feature type="region of interest" description="Disordered" evidence="1">
    <location>
        <begin position="3234"/>
        <end position="3281"/>
    </location>
</feature>
<organism evidence="3 4">
    <name type="scientific">Pseudoxanthomonas daejeonensis</name>
    <dbReference type="NCBI Taxonomy" id="266062"/>
    <lineage>
        <taxon>Bacteria</taxon>
        <taxon>Pseudomonadati</taxon>
        <taxon>Pseudomonadota</taxon>
        <taxon>Gammaproteobacteria</taxon>
        <taxon>Lysobacterales</taxon>
        <taxon>Lysobacteraceae</taxon>
        <taxon>Pseudoxanthomonas</taxon>
    </lineage>
</organism>
<proteinExistence type="predicted"/>
<dbReference type="InterPro" id="IPR046538">
    <property type="entry name" value="DUF6603"/>
</dbReference>
<evidence type="ECO:0000259" key="2">
    <source>
        <dbReference type="Pfam" id="PF20248"/>
    </source>
</evidence>
<keyword evidence="4" id="KW-1185">Reference proteome</keyword>
<protein>
    <recommendedName>
        <fullName evidence="2">DUF6603 domain-containing protein</fullName>
    </recommendedName>
</protein>